<evidence type="ECO:0000259" key="2">
    <source>
        <dbReference type="Pfam" id="PF09084"/>
    </source>
</evidence>
<name>A0A0K2SIQ1_LIMPI</name>
<dbReference type="KEGG" id="lpil:LIP_1131"/>
<dbReference type="Gene3D" id="3.40.190.10">
    <property type="entry name" value="Periplasmic binding protein-like II"/>
    <property type="match status" value="2"/>
</dbReference>
<dbReference type="PANTHER" id="PTHR30024:SF48">
    <property type="entry name" value="ABC TRANSPORTER SUBSTRATE-BINDING PROTEIN"/>
    <property type="match status" value="1"/>
</dbReference>
<organism evidence="3 4">
    <name type="scientific">Limnochorda pilosa</name>
    <dbReference type="NCBI Taxonomy" id="1555112"/>
    <lineage>
        <taxon>Bacteria</taxon>
        <taxon>Bacillati</taxon>
        <taxon>Bacillota</taxon>
        <taxon>Limnochordia</taxon>
        <taxon>Limnochordales</taxon>
        <taxon>Limnochordaceae</taxon>
        <taxon>Limnochorda</taxon>
    </lineage>
</organism>
<evidence type="ECO:0000313" key="3">
    <source>
        <dbReference type="EMBL" id="BAS26988.1"/>
    </source>
</evidence>
<dbReference type="AlphaFoldDB" id="A0A0K2SIQ1"/>
<proteinExistence type="predicted"/>
<reference evidence="4" key="2">
    <citation type="journal article" date="2016" name="Int. J. Syst. Evol. Microbiol.">
        <title>Complete genome sequence and cell structure of Limnochorda pilosa, a Gram-negative spore-former within the phylum Firmicutes.</title>
        <authorList>
            <person name="Watanabe M."/>
            <person name="Kojima H."/>
            <person name="Fukui M."/>
        </authorList>
    </citation>
    <scope>NUCLEOTIDE SEQUENCE [LARGE SCALE GENOMIC DNA]</scope>
    <source>
        <strain evidence="4">HC45</strain>
    </source>
</reference>
<sequence length="327" mass="35184">MALALVVLAACWMLAARAARAAGTVRVGLQASGTFAWVLHAIERDGLDRAHGVQVEVTTLASKQAAKIALQAGEVDLVVDDVIGVNLLRRQGVPVQAVYPYSLAEGSLVVPAESPIRSLADLKGKRIGVASLNDKSWLILRAAAVDRFGFDPQEEAEALAAAPPLMQELLDRGELDAAMPYWHFVARLTATGRYRAVVSVDELLRTLDLPPEMPILVLVAREALVETEPEAVSGFVAAMRDAWDRLAQDPTLWEEIVDQGLYRLPDRSLLPAVQEAWQTSVPSEWSEATVADLSRMVGRLVAVAGAEVVGVERVDPGVFTTSLGVAR</sequence>
<accession>A0A0K2SIQ1</accession>
<keyword evidence="4" id="KW-1185">Reference proteome</keyword>
<dbReference type="InterPro" id="IPR015168">
    <property type="entry name" value="SsuA/THI5"/>
</dbReference>
<reference evidence="4" key="1">
    <citation type="submission" date="2015-07" db="EMBL/GenBank/DDBJ databases">
        <title>Complete genome sequence and phylogenetic analysis of Limnochorda pilosa.</title>
        <authorList>
            <person name="Watanabe M."/>
            <person name="Kojima H."/>
            <person name="Fukui M."/>
        </authorList>
    </citation>
    <scope>NUCLEOTIDE SEQUENCE [LARGE SCALE GENOMIC DNA]</scope>
    <source>
        <strain evidence="4">HC45</strain>
    </source>
</reference>
<evidence type="ECO:0000313" key="4">
    <source>
        <dbReference type="Proteomes" id="UP000065807"/>
    </source>
</evidence>
<feature type="signal peptide" evidence="1">
    <location>
        <begin position="1"/>
        <end position="21"/>
    </location>
</feature>
<protein>
    <submittedName>
        <fullName evidence="3">ABC transporter substrate-binding protein</fullName>
    </submittedName>
</protein>
<evidence type="ECO:0000256" key="1">
    <source>
        <dbReference type="SAM" id="SignalP"/>
    </source>
</evidence>
<feature type="domain" description="SsuA/THI5-like" evidence="2">
    <location>
        <begin position="50"/>
        <end position="250"/>
    </location>
</feature>
<feature type="chain" id="PRO_5005486977" evidence="1">
    <location>
        <begin position="22"/>
        <end position="327"/>
    </location>
</feature>
<dbReference type="STRING" id="1555112.LIP_1131"/>
<keyword evidence="1" id="KW-0732">Signal</keyword>
<dbReference type="SUPFAM" id="SSF53850">
    <property type="entry name" value="Periplasmic binding protein-like II"/>
    <property type="match status" value="1"/>
</dbReference>
<dbReference type="Proteomes" id="UP000065807">
    <property type="component" value="Chromosome"/>
</dbReference>
<dbReference type="Pfam" id="PF09084">
    <property type="entry name" value="NMT1"/>
    <property type="match status" value="1"/>
</dbReference>
<dbReference type="EMBL" id="AP014924">
    <property type="protein sequence ID" value="BAS26988.1"/>
    <property type="molecule type" value="Genomic_DNA"/>
</dbReference>
<gene>
    <name evidence="3" type="ORF">LIP_1131</name>
</gene>
<dbReference type="PANTHER" id="PTHR30024">
    <property type="entry name" value="ALIPHATIC SULFONATES-BINDING PROTEIN-RELATED"/>
    <property type="match status" value="1"/>
</dbReference>